<evidence type="ECO:0000256" key="6">
    <source>
        <dbReference type="ARBA" id="ARBA00023212"/>
    </source>
</evidence>
<keyword evidence="3" id="KW-0813">Transport</keyword>
<evidence type="ECO:0000256" key="7">
    <source>
        <dbReference type="SAM" id="MobiDB-lite"/>
    </source>
</evidence>
<proteinExistence type="inferred from homology"/>
<protein>
    <submittedName>
        <fullName evidence="8">Microtubule-associated protein 6</fullName>
    </submittedName>
</protein>
<evidence type="ECO:0000256" key="2">
    <source>
        <dbReference type="ARBA" id="ARBA00005728"/>
    </source>
</evidence>
<keyword evidence="4" id="KW-0963">Cytoplasm</keyword>
<dbReference type="GO" id="GO:0005798">
    <property type="term" value="C:Golgi-associated vesicle"/>
    <property type="evidence" value="ECO:0007669"/>
    <property type="project" value="TreeGrafter"/>
</dbReference>
<feature type="compositionally biased region" description="Polar residues" evidence="7">
    <location>
        <begin position="302"/>
        <end position="311"/>
    </location>
</feature>
<keyword evidence="9" id="KW-1185">Reference proteome</keyword>
<evidence type="ECO:0000256" key="5">
    <source>
        <dbReference type="ARBA" id="ARBA00022701"/>
    </source>
</evidence>
<dbReference type="GO" id="GO:0005801">
    <property type="term" value="C:cis-Golgi network"/>
    <property type="evidence" value="ECO:0007669"/>
    <property type="project" value="TreeGrafter"/>
</dbReference>
<dbReference type="GO" id="GO:0030424">
    <property type="term" value="C:axon"/>
    <property type="evidence" value="ECO:0007669"/>
    <property type="project" value="TreeGrafter"/>
</dbReference>
<name>A0AAW1BLA2_CROAD</name>
<feature type="compositionally biased region" description="Basic residues" evidence="7">
    <location>
        <begin position="353"/>
        <end position="368"/>
    </location>
</feature>
<sequence length="424" mass="47429">MAWPCISRACCIARFWNQLDKADISVPLVFTKYSEATELPGTQVVFQQQQQQQPARPLPSAIDTQPAALGSDSDGLARPASGADPGPGPPPKAGAPSQPKDPGSQDSVMRHDFKAWKVQGPQPSCKPRSEYHPSDQPFARQSQYQKDFRPWPIPKRGDHPWIPKEMAIPALVELDKGAKERSSSWERRSRAQIDHDRLERRKEEPAGLSTSEERLSKAKKRSHLSEDQAWPPQQPPAPSGSQEAGKGRAVVDALNQQIKQEVTGKVTTSSYRNEFRPWTDIKPVRAIKAKSQYEPPDDKIIHQTSYSSQFTAEGAKPGPPNNKFLEHRRIRTLYSEPQKESLKVEKPSPQPSKPKKTTPSHKSVKKPKDKQMATSRASKKKSTEAASRTTTAEDKEKSPPIKPLMLQLRNPSTLQQEYPMEAQT</sequence>
<feature type="region of interest" description="Disordered" evidence="7">
    <location>
        <begin position="176"/>
        <end position="424"/>
    </location>
</feature>
<feature type="compositionally biased region" description="Basic and acidic residues" evidence="7">
    <location>
        <begin position="337"/>
        <end position="346"/>
    </location>
</feature>
<evidence type="ECO:0000256" key="1">
    <source>
        <dbReference type="ARBA" id="ARBA00004245"/>
    </source>
</evidence>
<feature type="compositionally biased region" description="Polar residues" evidence="7">
    <location>
        <begin position="409"/>
        <end position="424"/>
    </location>
</feature>
<dbReference type="GO" id="GO:0008017">
    <property type="term" value="F:microtubule binding"/>
    <property type="evidence" value="ECO:0007669"/>
    <property type="project" value="InterPro"/>
</dbReference>
<evidence type="ECO:0000313" key="8">
    <source>
        <dbReference type="EMBL" id="KAK9402617.1"/>
    </source>
</evidence>
<dbReference type="PANTHER" id="PTHR14759">
    <property type="entry name" value="STOP PROTEIN"/>
    <property type="match status" value="1"/>
</dbReference>
<reference evidence="8 9" key="1">
    <citation type="journal article" date="2024" name="Proc. Natl. Acad. Sci. U.S.A.">
        <title>The genetic regulatory architecture and epigenomic basis for age-related changes in rattlesnake venom.</title>
        <authorList>
            <person name="Hogan M.P."/>
            <person name="Holding M.L."/>
            <person name="Nystrom G.S."/>
            <person name="Colston T.J."/>
            <person name="Bartlett D.A."/>
            <person name="Mason A.J."/>
            <person name="Ellsworth S.A."/>
            <person name="Rautsaw R.M."/>
            <person name="Lawrence K.C."/>
            <person name="Strickland J.L."/>
            <person name="He B."/>
            <person name="Fraser P."/>
            <person name="Margres M.J."/>
            <person name="Gilbert D.M."/>
            <person name="Gibbs H.L."/>
            <person name="Parkinson C.L."/>
            <person name="Rokyta D.R."/>
        </authorList>
    </citation>
    <scope>NUCLEOTIDE SEQUENCE [LARGE SCALE GENOMIC DNA]</scope>
    <source>
        <strain evidence="8">DRR0105</strain>
    </source>
</reference>
<dbReference type="PANTHER" id="PTHR14759:SF29">
    <property type="entry name" value="MICROTUBULE-ASSOCIATED PROTEIN 6"/>
    <property type="match status" value="1"/>
</dbReference>
<evidence type="ECO:0000256" key="4">
    <source>
        <dbReference type="ARBA" id="ARBA00022490"/>
    </source>
</evidence>
<comment type="caution">
    <text evidence="8">The sequence shown here is derived from an EMBL/GenBank/DDBJ whole genome shotgun (WGS) entry which is preliminary data.</text>
</comment>
<accession>A0AAW1BLA2</accession>
<dbReference type="Proteomes" id="UP001474421">
    <property type="component" value="Unassembled WGS sequence"/>
</dbReference>
<evidence type="ECO:0000313" key="9">
    <source>
        <dbReference type="Proteomes" id="UP001474421"/>
    </source>
</evidence>
<dbReference type="GO" id="GO:0030425">
    <property type="term" value="C:dendrite"/>
    <property type="evidence" value="ECO:0007669"/>
    <property type="project" value="TreeGrafter"/>
</dbReference>
<dbReference type="GO" id="GO:0030705">
    <property type="term" value="P:cytoskeleton-dependent intracellular transport"/>
    <property type="evidence" value="ECO:0007669"/>
    <property type="project" value="TreeGrafter"/>
</dbReference>
<comment type="subcellular location">
    <subcellularLocation>
        <location evidence="1">Cytoplasm</location>
        <location evidence="1">Cytoskeleton</location>
    </subcellularLocation>
</comment>
<dbReference type="AlphaFoldDB" id="A0AAW1BLA2"/>
<dbReference type="EMBL" id="JAOTOJ010000004">
    <property type="protein sequence ID" value="KAK9402617.1"/>
    <property type="molecule type" value="Genomic_DNA"/>
</dbReference>
<comment type="similarity">
    <text evidence="2">Belongs to the STOP family.</text>
</comment>
<evidence type="ECO:0000256" key="3">
    <source>
        <dbReference type="ARBA" id="ARBA00022448"/>
    </source>
</evidence>
<dbReference type="GO" id="GO:0070507">
    <property type="term" value="P:regulation of microtubule cytoskeleton organization"/>
    <property type="evidence" value="ECO:0007669"/>
    <property type="project" value="TreeGrafter"/>
</dbReference>
<dbReference type="InterPro" id="IPR007882">
    <property type="entry name" value="MAP6"/>
</dbReference>
<dbReference type="GO" id="GO:0000226">
    <property type="term" value="P:microtubule cytoskeleton organization"/>
    <property type="evidence" value="ECO:0007669"/>
    <property type="project" value="InterPro"/>
</dbReference>
<feature type="compositionally biased region" description="Basic and acidic residues" evidence="7">
    <location>
        <begin position="273"/>
        <end position="283"/>
    </location>
</feature>
<dbReference type="GO" id="GO:0005874">
    <property type="term" value="C:microtubule"/>
    <property type="evidence" value="ECO:0007669"/>
    <property type="project" value="UniProtKB-KW"/>
</dbReference>
<feature type="region of interest" description="Disordered" evidence="7">
    <location>
        <begin position="47"/>
        <end position="160"/>
    </location>
</feature>
<dbReference type="GO" id="GO:0050772">
    <property type="term" value="P:positive regulation of axonogenesis"/>
    <property type="evidence" value="ECO:0007669"/>
    <property type="project" value="TreeGrafter"/>
</dbReference>
<gene>
    <name evidence="8" type="ORF">NXF25_010973</name>
</gene>
<organism evidence="8 9">
    <name type="scientific">Crotalus adamanteus</name>
    <name type="common">Eastern diamondback rattlesnake</name>
    <dbReference type="NCBI Taxonomy" id="8729"/>
    <lineage>
        <taxon>Eukaryota</taxon>
        <taxon>Metazoa</taxon>
        <taxon>Chordata</taxon>
        <taxon>Craniata</taxon>
        <taxon>Vertebrata</taxon>
        <taxon>Euteleostomi</taxon>
        <taxon>Lepidosauria</taxon>
        <taxon>Squamata</taxon>
        <taxon>Bifurcata</taxon>
        <taxon>Unidentata</taxon>
        <taxon>Episquamata</taxon>
        <taxon>Toxicofera</taxon>
        <taxon>Serpentes</taxon>
        <taxon>Colubroidea</taxon>
        <taxon>Viperidae</taxon>
        <taxon>Crotalinae</taxon>
        <taxon>Crotalus</taxon>
    </lineage>
</organism>
<keyword evidence="5" id="KW-0493">Microtubule</keyword>
<dbReference type="GO" id="GO:0048813">
    <property type="term" value="P:dendrite morphogenesis"/>
    <property type="evidence" value="ECO:0007669"/>
    <property type="project" value="TreeGrafter"/>
</dbReference>
<keyword evidence="6" id="KW-0206">Cytoskeleton</keyword>
<feature type="compositionally biased region" description="Basic and acidic residues" evidence="7">
    <location>
        <begin position="176"/>
        <end position="216"/>
    </location>
</feature>
<dbReference type="GO" id="GO:0005516">
    <property type="term" value="F:calmodulin binding"/>
    <property type="evidence" value="ECO:0007669"/>
    <property type="project" value="InterPro"/>
</dbReference>
<feature type="compositionally biased region" description="Polar residues" evidence="7">
    <location>
        <begin position="254"/>
        <end position="272"/>
    </location>
</feature>